<evidence type="ECO:0000313" key="1">
    <source>
        <dbReference type="EMBL" id="KAK3784566.1"/>
    </source>
</evidence>
<name>A0AAE1AC63_9GAST</name>
<dbReference type="AlphaFoldDB" id="A0AAE1AC63"/>
<sequence>MNDTILLMCKRTLTLKQLLLHPSATSKRRGFSSEIEMVEAEFRDFEKTRDQDHPLIHVQISRDPFAQLHSLKAHN</sequence>
<keyword evidence="2" id="KW-1185">Reference proteome</keyword>
<protein>
    <submittedName>
        <fullName evidence="1">Uncharacterized protein</fullName>
    </submittedName>
</protein>
<dbReference type="EMBL" id="JAWDGP010002226">
    <property type="protein sequence ID" value="KAK3784566.1"/>
    <property type="molecule type" value="Genomic_DNA"/>
</dbReference>
<gene>
    <name evidence="1" type="ORF">RRG08_003374</name>
</gene>
<organism evidence="1 2">
    <name type="scientific">Elysia crispata</name>
    <name type="common">lettuce slug</name>
    <dbReference type="NCBI Taxonomy" id="231223"/>
    <lineage>
        <taxon>Eukaryota</taxon>
        <taxon>Metazoa</taxon>
        <taxon>Spiralia</taxon>
        <taxon>Lophotrochozoa</taxon>
        <taxon>Mollusca</taxon>
        <taxon>Gastropoda</taxon>
        <taxon>Heterobranchia</taxon>
        <taxon>Euthyneura</taxon>
        <taxon>Panpulmonata</taxon>
        <taxon>Sacoglossa</taxon>
        <taxon>Placobranchoidea</taxon>
        <taxon>Plakobranchidae</taxon>
        <taxon>Elysia</taxon>
    </lineage>
</organism>
<accession>A0AAE1AC63</accession>
<evidence type="ECO:0000313" key="2">
    <source>
        <dbReference type="Proteomes" id="UP001283361"/>
    </source>
</evidence>
<reference evidence="1" key="1">
    <citation type="journal article" date="2023" name="G3 (Bethesda)">
        <title>A reference genome for the long-term kleptoplast-retaining sea slug Elysia crispata morphotype clarki.</title>
        <authorList>
            <person name="Eastman K.E."/>
            <person name="Pendleton A.L."/>
            <person name="Shaikh M.A."/>
            <person name="Suttiyut T."/>
            <person name="Ogas R."/>
            <person name="Tomko P."/>
            <person name="Gavelis G."/>
            <person name="Widhalm J.R."/>
            <person name="Wisecaver J.H."/>
        </authorList>
    </citation>
    <scope>NUCLEOTIDE SEQUENCE</scope>
    <source>
        <strain evidence="1">ECLA1</strain>
    </source>
</reference>
<proteinExistence type="predicted"/>
<comment type="caution">
    <text evidence="1">The sequence shown here is derived from an EMBL/GenBank/DDBJ whole genome shotgun (WGS) entry which is preliminary data.</text>
</comment>
<dbReference type="Proteomes" id="UP001283361">
    <property type="component" value="Unassembled WGS sequence"/>
</dbReference>